<reference evidence="1 2" key="1">
    <citation type="journal article" date="2024" name="Science">
        <title>Giant polyketide synthase enzymes in the biosynthesis of giant marine polyether toxins.</title>
        <authorList>
            <person name="Fallon T.R."/>
            <person name="Shende V.V."/>
            <person name="Wierzbicki I.H."/>
            <person name="Pendleton A.L."/>
            <person name="Watervoot N.F."/>
            <person name="Auber R.P."/>
            <person name="Gonzalez D.J."/>
            <person name="Wisecaver J.H."/>
            <person name="Moore B.S."/>
        </authorList>
    </citation>
    <scope>NUCLEOTIDE SEQUENCE [LARGE SCALE GENOMIC DNA]</scope>
    <source>
        <strain evidence="1 2">12B1</strain>
    </source>
</reference>
<keyword evidence="2" id="KW-1185">Reference proteome</keyword>
<sequence>MLETTDAILIFAKRETQGQVNFAGVYKLRRLSLRVPFVKQLLQEDGRFDELLAIIPDFDHSGTGAWRDFVNAHLATIQQEHWQANMPLLDLNDA</sequence>
<dbReference type="EMBL" id="JBGBPQ010000008">
    <property type="protein sequence ID" value="KAL1521195.1"/>
    <property type="molecule type" value="Genomic_DNA"/>
</dbReference>
<gene>
    <name evidence="1" type="ORF">AB1Y20_022747</name>
</gene>
<dbReference type="AlphaFoldDB" id="A0AB34JHX1"/>
<evidence type="ECO:0000313" key="2">
    <source>
        <dbReference type="Proteomes" id="UP001515480"/>
    </source>
</evidence>
<dbReference type="Proteomes" id="UP001515480">
    <property type="component" value="Unassembled WGS sequence"/>
</dbReference>
<proteinExistence type="predicted"/>
<evidence type="ECO:0000313" key="1">
    <source>
        <dbReference type="EMBL" id="KAL1521195.1"/>
    </source>
</evidence>
<accession>A0AB34JHX1</accession>
<name>A0AB34JHX1_PRYPA</name>
<protein>
    <submittedName>
        <fullName evidence="1">Uncharacterized protein</fullName>
    </submittedName>
</protein>
<comment type="caution">
    <text evidence="1">The sequence shown here is derived from an EMBL/GenBank/DDBJ whole genome shotgun (WGS) entry which is preliminary data.</text>
</comment>
<organism evidence="1 2">
    <name type="scientific">Prymnesium parvum</name>
    <name type="common">Toxic golden alga</name>
    <dbReference type="NCBI Taxonomy" id="97485"/>
    <lineage>
        <taxon>Eukaryota</taxon>
        <taxon>Haptista</taxon>
        <taxon>Haptophyta</taxon>
        <taxon>Prymnesiophyceae</taxon>
        <taxon>Prymnesiales</taxon>
        <taxon>Prymnesiaceae</taxon>
        <taxon>Prymnesium</taxon>
    </lineage>
</organism>